<evidence type="ECO:0000259" key="1">
    <source>
        <dbReference type="PROSITE" id="PS51819"/>
    </source>
</evidence>
<dbReference type="InterPro" id="IPR037523">
    <property type="entry name" value="VOC_core"/>
</dbReference>
<dbReference type="PANTHER" id="PTHR39175">
    <property type="entry name" value="FAMILY PROTEIN, PUTATIVE (AFU_ORTHOLOGUE AFUA_3G15060)-RELATED"/>
    <property type="match status" value="1"/>
</dbReference>
<sequence length="133" mass="14353">MRLHHVQVGCPTGGEDDARRFWVEGLGMTEVAKPAPLAGRGGVWFRAYDGPAADGRVVAEVHVGVEDPCAPPRRAHPALLLDDEGALEATGERLRGLGFEVDDRERATFPGYLRLHARDAHGNRVELLAADPA</sequence>
<dbReference type="Proteomes" id="UP000679307">
    <property type="component" value="Chromosome"/>
</dbReference>
<dbReference type="PANTHER" id="PTHR39175:SF1">
    <property type="entry name" value="FAMILY PROTEIN, PUTATIVE (AFU_ORTHOLOGUE AFUA_3G15060)-RELATED"/>
    <property type="match status" value="1"/>
</dbReference>
<dbReference type="Pfam" id="PF00903">
    <property type="entry name" value="Glyoxalase"/>
    <property type="match status" value="1"/>
</dbReference>
<name>A0ABX8EM24_9ACTN</name>
<keyword evidence="3" id="KW-1185">Reference proteome</keyword>
<proteinExistence type="predicted"/>
<dbReference type="InterPro" id="IPR029068">
    <property type="entry name" value="Glyas_Bleomycin-R_OHBP_Dase"/>
</dbReference>
<dbReference type="Gene3D" id="3.10.180.10">
    <property type="entry name" value="2,3-Dihydroxybiphenyl 1,2-Dioxygenase, domain 1"/>
    <property type="match status" value="1"/>
</dbReference>
<dbReference type="SUPFAM" id="SSF54593">
    <property type="entry name" value="Glyoxalase/Bleomycin resistance protein/Dihydroxybiphenyl dioxygenase"/>
    <property type="match status" value="1"/>
</dbReference>
<reference evidence="2 3" key="1">
    <citation type="submission" date="2021-05" db="EMBL/GenBank/DDBJ databases">
        <title>Complete genome of Nocardioides aquaticus KCTC 9944T isolated from meromictic and hypersaline Ekho Lake, Antarctica.</title>
        <authorList>
            <person name="Hwang K."/>
            <person name="Kim K.M."/>
            <person name="Choe H."/>
        </authorList>
    </citation>
    <scope>NUCLEOTIDE SEQUENCE [LARGE SCALE GENOMIC DNA]</scope>
    <source>
        <strain evidence="2 3">KCTC 9944</strain>
    </source>
</reference>
<organism evidence="2 3">
    <name type="scientific">Nocardioides aquaticus</name>
    <dbReference type="NCBI Taxonomy" id="160826"/>
    <lineage>
        <taxon>Bacteria</taxon>
        <taxon>Bacillati</taxon>
        <taxon>Actinomycetota</taxon>
        <taxon>Actinomycetes</taxon>
        <taxon>Propionibacteriales</taxon>
        <taxon>Nocardioidaceae</taxon>
        <taxon>Nocardioides</taxon>
    </lineage>
</organism>
<dbReference type="PROSITE" id="PS51819">
    <property type="entry name" value="VOC"/>
    <property type="match status" value="1"/>
</dbReference>
<dbReference type="InterPro" id="IPR004360">
    <property type="entry name" value="Glyas_Fos-R_dOase_dom"/>
</dbReference>
<dbReference type="EMBL" id="CP075371">
    <property type="protein sequence ID" value="QVT81564.1"/>
    <property type="molecule type" value="Genomic_DNA"/>
</dbReference>
<gene>
    <name evidence="2" type="ORF">ENKNEFLB_03974</name>
</gene>
<protein>
    <recommendedName>
        <fullName evidence="1">VOC domain-containing protein</fullName>
    </recommendedName>
</protein>
<evidence type="ECO:0000313" key="3">
    <source>
        <dbReference type="Proteomes" id="UP000679307"/>
    </source>
</evidence>
<feature type="domain" description="VOC" evidence="1">
    <location>
        <begin position="2"/>
        <end position="130"/>
    </location>
</feature>
<evidence type="ECO:0000313" key="2">
    <source>
        <dbReference type="EMBL" id="QVT81564.1"/>
    </source>
</evidence>
<accession>A0ABX8EM24</accession>